<reference evidence="1 2" key="1">
    <citation type="submission" date="2019-06" db="EMBL/GenBank/DDBJ databases">
        <title>Paenimaribius caenipelagi gen. nov., sp. nov., isolated from a tidal flat.</title>
        <authorList>
            <person name="Yoon J.-H."/>
        </authorList>
    </citation>
    <scope>NUCLEOTIDE SEQUENCE [LARGE SCALE GENOMIC DNA]</scope>
    <source>
        <strain evidence="1 2">JBTF-M29</strain>
    </source>
</reference>
<gene>
    <name evidence="1" type="ORF">FEV53_05930</name>
</gene>
<evidence type="ECO:0000313" key="2">
    <source>
        <dbReference type="Proteomes" id="UP000318590"/>
    </source>
</evidence>
<dbReference type="InterPro" id="IPR010775">
    <property type="entry name" value="DUF1365"/>
</dbReference>
<dbReference type="PANTHER" id="PTHR33973:SF4">
    <property type="entry name" value="OS07G0153300 PROTEIN"/>
    <property type="match status" value="1"/>
</dbReference>
<dbReference type="PANTHER" id="PTHR33973">
    <property type="entry name" value="OS07G0153300 PROTEIN"/>
    <property type="match status" value="1"/>
</dbReference>
<proteinExistence type="predicted"/>
<keyword evidence="2" id="KW-1185">Reference proteome</keyword>
<dbReference type="EMBL" id="VFSV01000007">
    <property type="protein sequence ID" value="TRD22258.1"/>
    <property type="molecule type" value="Genomic_DNA"/>
</dbReference>
<dbReference type="RefSeq" id="WP_142833893.1">
    <property type="nucleotide sequence ID" value="NZ_VFSV01000007.1"/>
</dbReference>
<organism evidence="1 2">
    <name type="scientific">Palleronia caenipelagi</name>
    <dbReference type="NCBI Taxonomy" id="2489174"/>
    <lineage>
        <taxon>Bacteria</taxon>
        <taxon>Pseudomonadati</taxon>
        <taxon>Pseudomonadota</taxon>
        <taxon>Alphaproteobacteria</taxon>
        <taxon>Rhodobacterales</taxon>
        <taxon>Roseobacteraceae</taxon>
        <taxon>Palleronia</taxon>
    </lineage>
</organism>
<dbReference type="OrthoDB" id="9778801at2"/>
<name>A0A547Q797_9RHOB</name>
<dbReference type="Pfam" id="PF07103">
    <property type="entry name" value="DUF1365"/>
    <property type="match status" value="1"/>
</dbReference>
<comment type="caution">
    <text evidence="1">The sequence shown here is derived from an EMBL/GenBank/DDBJ whole genome shotgun (WGS) entry which is preliminary data.</text>
</comment>
<protein>
    <submittedName>
        <fullName evidence="1">DUF1365 domain-containing protein</fullName>
    </submittedName>
</protein>
<evidence type="ECO:0000313" key="1">
    <source>
        <dbReference type="EMBL" id="TRD22258.1"/>
    </source>
</evidence>
<sequence>MSRVDHIEGRTFHGRRGDIENRFVYSVDYVLLDADDPVPQAPWPFRRNRAGLISLRDRDHGGAPGNGRGADWVRDILTEEGLDHLAHRIELLAQPRILGHVFNPVSFWLIRDRDVALRAVIAEVTNTFGDRHNYLCHRPDLAPLQPSDEIVAKKVFHVSPFQDIGGVYRFRFDIREEKISIRIDFDHENKGLLATLVGDRRPATRGGLLRALLRRPFGSRRVLALIHWQALVLWRKRAGYRTRPEPPEHSLTRIGK</sequence>
<accession>A0A547Q797</accession>
<dbReference type="Proteomes" id="UP000318590">
    <property type="component" value="Unassembled WGS sequence"/>
</dbReference>
<dbReference type="AlphaFoldDB" id="A0A547Q797"/>